<proteinExistence type="predicted"/>
<accession>A0AAD7PBM4</accession>
<dbReference type="Proteomes" id="UP001163823">
    <property type="component" value="Chromosome 12"/>
</dbReference>
<dbReference type="InterPro" id="IPR053781">
    <property type="entry name" value="F-box_AtFBL13-like"/>
</dbReference>
<dbReference type="PROSITE" id="PS50181">
    <property type="entry name" value="FBOX"/>
    <property type="match status" value="1"/>
</dbReference>
<dbReference type="InterPro" id="IPR036047">
    <property type="entry name" value="F-box-like_dom_sf"/>
</dbReference>
<dbReference type="SUPFAM" id="SSF81383">
    <property type="entry name" value="F-box domain"/>
    <property type="match status" value="1"/>
</dbReference>
<keyword evidence="3" id="KW-1185">Reference proteome</keyword>
<dbReference type="Pfam" id="PF23622">
    <property type="entry name" value="LRR_At1g61320_AtMIF1"/>
    <property type="match status" value="1"/>
</dbReference>
<dbReference type="AlphaFoldDB" id="A0AAD7PBM4"/>
<feature type="domain" description="F-box" evidence="1">
    <location>
        <begin position="17"/>
        <end position="67"/>
    </location>
</feature>
<dbReference type="Gene3D" id="3.80.10.10">
    <property type="entry name" value="Ribonuclease Inhibitor"/>
    <property type="match status" value="1"/>
</dbReference>
<gene>
    <name evidence="2" type="ORF">O6P43_029267</name>
</gene>
<comment type="caution">
    <text evidence="2">The sequence shown here is derived from an EMBL/GenBank/DDBJ whole genome shotgun (WGS) entry which is preliminary data.</text>
</comment>
<dbReference type="CDD" id="cd22160">
    <property type="entry name" value="F-box_AtFBL13-like"/>
    <property type="match status" value="1"/>
</dbReference>
<sequence length="503" mass="57488">MSDRKKSVTRQADEEGEELISRLPEPILSFILSFLPTEEAARASILSKRWTQAWRYVSRLNINQSRLMRDQTYLISMLSNKDRIDNETIRTILENEIRNIIGIINSILNSHRGELCSFHMLHFPKFLENGILDVWIRFLVEIKGIKDLGLLCTDMAGLMKKLHTEKGMVTLSLPLKLVSSLFKLVLSSYKLEIVPSPSESYTKNLETLKLARVFIGDENLEIILSTCESLKNLSLIGCLGFEKFNIDHPNIRFLELQDLFLNEIHITAVNLGVIFLQTIGCQSSKEIVIDIPSLKVFSSHCIESISSSHTHELLETKVILEDCSDLLRSELPRQNLNIFENLSALMVDLKLNKVRDAMALAYVLRTCLYLEKLEVTILQSDDDDDTTEDCCLPYPNILFWEKREYYDCVTHKLEFVCIIGFSGQVQEMEFAKHLITRGTKIKKLTIFFDDKCSFEGENTGLSLLSVPRASLDICIEFKPGKERASRKAGDPDDWILNNLPSLL</sequence>
<protein>
    <submittedName>
        <fullName evidence="2">F-box domain-containing protein/FBD domain-containing protein</fullName>
    </submittedName>
</protein>
<dbReference type="InterPro" id="IPR032675">
    <property type="entry name" value="LRR_dom_sf"/>
</dbReference>
<dbReference type="Pfam" id="PF00646">
    <property type="entry name" value="F-box"/>
    <property type="match status" value="1"/>
</dbReference>
<organism evidence="2 3">
    <name type="scientific">Quillaja saponaria</name>
    <name type="common">Soap bark tree</name>
    <dbReference type="NCBI Taxonomy" id="32244"/>
    <lineage>
        <taxon>Eukaryota</taxon>
        <taxon>Viridiplantae</taxon>
        <taxon>Streptophyta</taxon>
        <taxon>Embryophyta</taxon>
        <taxon>Tracheophyta</taxon>
        <taxon>Spermatophyta</taxon>
        <taxon>Magnoliopsida</taxon>
        <taxon>eudicotyledons</taxon>
        <taxon>Gunneridae</taxon>
        <taxon>Pentapetalae</taxon>
        <taxon>rosids</taxon>
        <taxon>fabids</taxon>
        <taxon>Fabales</taxon>
        <taxon>Quillajaceae</taxon>
        <taxon>Quillaja</taxon>
    </lineage>
</organism>
<dbReference type="InterPro" id="IPR055357">
    <property type="entry name" value="LRR_At1g61320_AtMIF1"/>
</dbReference>
<name>A0AAD7PBM4_QUISA</name>
<dbReference type="PANTHER" id="PTHR34145">
    <property type="entry name" value="OS02G0105600 PROTEIN"/>
    <property type="match status" value="1"/>
</dbReference>
<dbReference type="InterPro" id="IPR053772">
    <property type="entry name" value="At1g61320/At1g61330-like"/>
</dbReference>
<evidence type="ECO:0000259" key="1">
    <source>
        <dbReference type="PROSITE" id="PS50181"/>
    </source>
</evidence>
<reference evidence="2" key="1">
    <citation type="journal article" date="2023" name="Science">
        <title>Elucidation of the pathway for biosynthesis of saponin adjuvants from the soapbark tree.</title>
        <authorList>
            <person name="Reed J."/>
            <person name="Orme A."/>
            <person name="El-Demerdash A."/>
            <person name="Owen C."/>
            <person name="Martin L.B.B."/>
            <person name="Misra R.C."/>
            <person name="Kikuchi S."/>
            <person name="Rejzek M."/>
            <person name="Martin A.C."/>
            <person name="Harkess A."/>
            <person name="Leebens-Mack J."/>
            <person name="Louveau T."/>
            <person name="Stephenson M.J."/>
            <person name="Osbourn A."/>
        </authorList>
    </citation>
    <scope>NUCLEOTIDE SEQUENCE</scope>
    <source>
        <strain evidence="2">S10</strain>
    </source>
</reference>
<evidence type="ECO:0000313" key="3">
    <source>
        <dbReference type="Proteomes" id="UP001163823"/>
    </source>
</evidence>
<dbReference type="EMBL" id="JARAOO010000012">
    <property type="protein sequence ID" value="KAJ7948840.1"/>
    <property type="molecule type" value="Genomic_DNA"/>
</dbReference>
<evidence type="ECO:0000313" key="2">
    <source>
        <dbReference type="EMBL" id="KAJ7948840.1"/>
    </source>
</evidence>
<dbReference type="InterPro" id="IPR001810">
    <property type="entry name" value="F-box_dom"/>
</dbReference>
<dbReference type="PANTHER" id="PTHR34145:SF28">
    <property type="entry name" value="F-BOX DOMAIN-CONTAINING PROTEIN"/>
    <property type="match status" value="1"/>
</dbReference>
<dbReference type="KEGG" id="qsa:O6P43_029267"/>